<dbReference type="KEGG" id="mgel:G5B37_03510"/>
<reference evidence="1 2" key="1">
    <citation type="submission" date="2020-02" db="EMBL/GenBank/DDBJ databases">
        <title>Complete genome sequence of Flavobacteriaceae bacterium.</title>
        <authorList>
            <person name="Kim S.-J."/>
            <person name="Kim Y.-S."/>
            <person name="Kim K.-H."/>
        </authorList>
    </citation>
    <scope>NUCLEOTIDE SEQUENCE [LARGE SCALE GENOMIC DNA]</scope>
    <source>
        <strain evidence="1 2">RR4-40</strain>
    </source>
</reference>
<evidence type="ECO:0000313" key="2">
    <source>
        <dbReference type="Proteomes" id="UP000505306"/>
    </source>
</evidence>
<dbReference type="AlphaFoldDB" id="A0A6G6GJC8"/>
<gene>
    <name evidence="1" type="ORF">G5B37_03510</name>
</gene>
<protein>
    <submittedName>
        <fullName evidence="1">Uncharacterized protein</fullName>
    </submittedName>
</protein>
<proteinExistence type="predicted"/>
<sequence>MNNLIKKISENLTERHPYIDFKIKEDNSLLIESKSSNGFEILIQHSERENTIHFNSWHFHFENTKDGKNELIDYIIFGMSKHGRLKTYSRNGKEYKWTFETLNENDGNWYSAGTTGLINLNFWQKSEINYYQNDLIDINELKEKTSG</sequence>
<dbReference type="Proteomes" id="UP000505306">
    <property type="component" value="Chromosome"/>
</dbReference>
<name>A0A6G6GJC8_9FLAO</name>
<accession>A0A6G6GJC8</accession>
<dbReference type="EMBL" id="CP049057">
    <property type="protein sequence ID" value="QIE58659.1"/>
    <property type="molecule type" value="Genomic_DNA"/>
</dbReference>
<dbReference type="RefSeq" id="WP_164678692.1">
    <property type="nucleotide sequence ID" value="NZ_CP049057.1"/>
</dbReference>
<evidence type="ECO:0000313" key="1">
    <source>
        <dbReference type="EMBL" id="QIE58659.1"/>
    </source>
</evidence>
<keyword evidence="2" id="KW-1185">Reference proteome</keyword>
<organism evidence="1 2">
    <name type="scientific">Rasiella rasia</name>
    <dbReference type="NCBI Taxonomy" id="2744027"/>
    <lineage>
        <taxon>Bacteria</taxon>
        <taxon>Pseudomonadati</taxon>
        <taxon>Bacteroidota</taxon>
        <taxon>Flavobacteriia</taxon>
        <taxon>Flavobacteriales</taxon>
        <taxon>Flavobacteriaceae</taxon>
        <taxon>Rasiella</taxon>
    </lineage>
</organism>